<keyword evidence="3" id="KW-1185">Reference proteome</keyword>
<dbReference type="Proteomes" id="UP000504634">
    <property type="component" value="Unplaced"/>
</dbReference>
<dbReference type="AlphaFoldDB" id="A0A6J2UG05"/>
<reference evidence="4" key="1">
    <citation type="submission" date="2025-08" db="UniProtKB">
        <authorList>
            <consortium name="RefSeq"/>
        </authorList>
    </citation>
    <scope>IDENTIFICATION</scope>
    <source>
        <strain evidence="4">11010-0011.00</strain>
        <tissue evidence="4">Whole body</tissue>
    </source>
</reference>
<proteinExistence type="inferred from homology"/>
<evidence type="ECO:0000313" key="4">
    <source>
        <dbReference type="RefSeq" id="XP_030387070.1"/>
    </source>
</evidence>
<name>A0A6J2UG05_DROLE</name>
<evidence type="ECO:0000256" key="2">
    <source>
        <dbReference type="SAM" id="MobiDB-lite"/>
    </source>
</evidence>
<dbReference type="GO" id="GO:0070176">
    <property type="term" value="C:DRM complex"/>
    <property type="evidence" value="ECO:0007669"/>
    <property type="project" value="InterPro"/>
</dbReference>
<accession>A0A6J2UG05</accession>
<feature type="compositionally biased region" description="Polar residues" evidence="2">
    <location>
        <begin position="29"/>
        <end position="42"/>
    </location>
</feature>
<dbReference type="PANTHER" id="PTHR31489:SF2">
    <property type="entry name" value="PROTEIN LIN-52 HOMOLOG"/>
    <property type="match status" value="1"/>
</dbReference>
<comment type="similarity">
    <text evidence="1">Belongs to the lin-52 family.</text>
</comment>
<dbReference type="GeneID" id="115633734"/>
<dbReference type="Pfam" id="PF10044">
    <property type="entry name" value="LIN52"/>
    <property type="match status" value="1"/>
</dbReference>
<gene>
    <name evidence="4" type="primary">LOC115633734</name>
</gene>
<evidence type="ECO:0000256" key="1">
    <source>
        <dbReference type="ARBA" id="ARBA00005456"/>
    </source>
</evidence>
<feature type="region of interest" description="Disordered" evidence="2">
    <location>
        <begin position="1"/>
        <end position="68"/>
    </location>
</feature>
<dbReference type="RefSeq" id="XP_030387070.1">
    <property type="nucleotide sequence ID" value="XM_030531210.1"/>
</dbReference>
<dbReference type="PANTHER" id="PTHR31489">
    <property type="entry name" value="LIN52 FAMILY MEMBER"/>
    <property type="match status" value="1"/>
</dbReference>
<dbReference type="GO" id="GO:0006355">
    <property type="term" value="P:regulation of DNA-templated transcription"/>
    <property type="evidence" value="ECO:0007669"/>
    <property type="project" value="InterPro"/>
</dbReference>
<dbReference type="InterPro" id="IPR018737">
    <property type="entry name" value="DREAM_LIN52"/>
</dbReference>
<protein>
    <submittedName>
        <fullName evidence="4">Uncharacterized protein LOC115633734</fullName>
    </submittedName>
</protein>
<organism evidence="3 4">
    <name type="scientific">Drosophila lebanonensis</name>
    <name type="common">Fruit fly</name>
    <name type="synonym">Scaptodrosophila lebanonensis</name>
    <dbReference type="NCBI Taxonomy" id="7225"/>
    <lineage>
        <taxon>Eukaryota</taxon>
        <taxon>Metazoa</taxon>
        <taxon>Ecdysozoa</taxon>
        <taxon>Arthropoda</taxon>
        <taxon>Hexapoda</taxon>
        <taxon>Insecta</taxon>
        <taxon>Pterygota</taxon>
        <taxon>Neoptera</taxon>
        <taxon>Endopterygota</taxon>
        <taxon>Diptera</taxon>
        <taxon>Brachycera</taxon>
        <taxon>Muscomorpha</taxon>
        <taxon>Ephydroidea</taxon>
        <taxon>Drosophilidae</taxon>
        <taxon>Scaptodrosophila</taxon>
    </lineage>
</organism>
<evidence type="ECO:0000313" key="3">
    <source>
        <dbReference type="Proteomes" id="UP000504634"/>
    </source>
</evidence>
<sequence length="118" mass="13485">MSRKAKNVIKKVEVYSTSNEDSDEKDEGPTTSKNAAVASSNGDEGESMETESSQKICELSEEDEEKMLELSRLPPPALIAYIEDLETQLYELSQREARELSRTKYLRMFSNNRRRSTK</sequence>
<dbReference type="OrthoDB" id="7872350at2759"/>